<dbReference type="WBParaSite" id="ACAC_0001448301-mRNA-1">
    <property type="protein sequence ID" value="ACAC_0001448301-mRNA-1"/>
    <property type="gene ID" value="ACAC_0001448301"/>
</dbReference>
<dbReference type="AlphaFoldDB" id="A0A0K0DRU4"/>
<protein>
    <submittedName>
        <fullName evidence="2">Ornithine decarboxylase</fullName>
    </submittedName>
</protein>
<evidence type="ECO:0000313" key="1">
    <source>
        <dbReference type="Proteomes" id="UP000035642"/>
    </source>
</evidence>
<reference evidence="1" key="1">
    <citation type="submission" date="2012-09" db="EMBL/GenBank/DDBJ databases">
        <authorList>
            <person name="Martin A.A."/>
        </authorList>
    </citation>
    <scope>NUCLEOTIDE SEQUENCE</scope>
</reference>
<reference evidence="2" key="2">
    <citation type="submission" date="2017-02" db="UniProtKB">
        <authorList>
            <consortium name="WormBaseParasite"/>
        </authorList>
    </citation>
    <scope>IDENTIFICATION</scope>
</reference>
<dbReference type="Proteomes" id="UP000035642">
    <property type="component" value="Unassembled WGS sequence"/>
</dbReference>
<organism evidence="1 2">
    <name type="scientific">Angiostrongylus cantonensis</name>
    <name type="common">Rat lungworm</name>
    <dbReference type="NCBI Taxonomy" id="6313"/>
    <lineage>
        <taxon>Eukaryota</taxon>
        <taxon>Metazoa</taxon>
        <taxon>Ecdysozoa</taxon>
        <taxon>Nematoda</taxon>
        <taxon>Chromadorea</taxon>
        <taxon>Rhabditida</taxon>
        <taxon>Rhabditina</taxon>
        <taxon>Rhabditomorpha</taxon>
        <taxon>Strongyloidea</taxon>
        <taxon>Metastrongylidae</taxon>
        <taxon>Angiostrongylus</taxon>
    </lineage>
</organism>
<keyword evidence="1" id="KW-1185">Reference proteome</keyword>
<proteinExistence type="predicted"/>
<evidence type="ECO:0000313" key="2">
    <source>
        <dbReference type="WBParaSite" id="ACAC_0001448301-mRNA-1"/>
    </source>
</evidence>
<name>A0A0K0DRU4_ANGCA</name>
<sequence>LFLDNGAMPALLKAIADSMGSFYDLIAVQTMGCPPYQTLFAICS</sequence>
<accession>A0A0K0DRU4</accession>